<accession>B8KVK4</accession>
<dbReference type="Proteomes" id="UP000004699">
    <property type="component" value="Unassembled WGS sequence"/>
</dbReference>
<feature type="domain" description="Transglutaminase-like" evidence="1">
    <location>
        <begin position="150"/>
        <end position="210"/>
    </location>
</feature>
<dbReference type="PANTHER" id="PTHR33490">
    <property type="entry name" value="BLR5614 PROTEIN-RELATED"/>
    <property type="match status" value="1"/>
</dbReference>
<name>B8KVK4_9GAMM</name>
<dbReference type="SMART" id="SM00460">
    <property type="entry name" value="TGc"/>
    <property type="match status" value="1"/>
</dbReference>
<dbReference type="InterPro" id="IPR002931">
    <property type="entry name" value="Transglutaminase-like"/>
</dbReference>
<proteinExistence type="predicted"/>
<dbReference type="eggNOG" id="COG1305">
    <property type="taxonomic scope" value="Bacteria"/>
</dbReference>
<reference evidence="3" key="1">
    <citation type="journal article" date="2013" name="BMC Microbiol.">
        <title>Taxonomy and evolution of bacteriochlorophyll a-containing members of the OM60/NOR5 clade of marine gammaproteobacteria: description of Luminiphilus syltensis gen. nov., sp. nov., reclassification of Haliea rubra as Pseudohaliea rubra gen. nov., comb. nov., and emendation of Chromatocurvus halotolerans.</title>
        <authorList>
            <person name="Spring S."/>
            <person name="Riedel T."/>
            <person name="Sproer C."/>
            <person name="Yan S."/>
            <person name="Harder J."/>
            <person name="Fuchs B.M."/>
        </authorList>
    </citation>
    <scope>NUCLEOTIDE SEQUENCE [LARGE SCALE GENOMIC DNA]</scope>
    <source>
        <strain evidence="3">NOR51-B</strain>
    </source>
</reference>
<sequence length="251" mass="27682">MHYAVQSQTDIILQIAVPDFADQRVISEQLVLSESLHSASALAESGFGTRRLLYVEKDFECHYTAQVAIDRPLIDIASLTALPPHRLPDDALRYLMPSRYCQSDELQNFVEAEFGGSTGGERIAGIRDWIFERFRYSADSSNQHTTAVDSLVHGQGVCRDFAHVLIALTRASSIPARFVSGYAPYVSPPDFHAVAEVYLDHAWHLVDATGMAASNQIARIGVGLDAAEVAFLASFEPIMLQQQTVKVSLEE</sequence>
<dbReference type="InterPro" id="IPR038765">
    <property type="entry name" value="Papain-like_cys_pep_sf"/>
</dbReference>
<dbReference type="AlphaFoldDB" id="B8KVK4"/>
<evidence type="ECO:0000313" key="3">
    <source>
        <dbReference type="Proteomes" id="UP000004699"/>
    </source>
</evidence>
<gene>
    <name evidence="2" type="ORF">NOR51B_751</name>
</gene>
<dbReference type="STRING" id="565045.NOR51B_751"/>
<evidence type="ECO:0000313" key="2">
    <source>
        <dbReference type="EMBL" id="EED34812.1"/>
    </source>
</evidence>
<organism evidence="2 3">
    <name type="scientific">Luminiphilus syltensis NOR5-1B</name>
    <dbReference type="NCBI Taxonomy" id="565045"/>
    <lineage>
        <taxon>Bacteria</taxon>
        <taxon>Pseudomonadati</taxon>
        <taxon>Pseudomonadota</taxon>
        <taxon>Gammaproteobacteria</taxon>
        <taxon>Cellvibrionales</taxon>
        <taxon>Halieaceae</taxon>
        <taxon>Luminiphilus</taxon>
    </lineage>
</organism>
<dbReference type="PANTHER" id="PTHR33490:SF12">
    <property type="entry name" value="BLL5557 PROTEIN"/>
    <property type="match status" value="1"/>
</dbReference>
<protein>
    <submittedName>
        <fullName evidence="2">Transglutaminase family protein</fullName>
    </submittedName>
</protein>
<dbReference type="SUPFAM" id="SSF54001">
    <property type="entry name" value="Cysteine proteinases"/>
    <property type="match status" value="1"/>
</dbReference>
<dbReference type="EMBL" id="DS999411">
    <property type="protein sequence ID" value="EED34812.1"/>
    <property type="molecule type" value="Genomic_DNA"/>
</dbReference>
<dbReference type="OrthoDB" id="5438043at2"/>
<dbReference type="HOGENOM" id="CLU_064253_1_0_6"/>
<dbReference type="Gene3D" id="3.10.620.30">
    <property type="match status" value="1"/>
</dbReference>
<keyword evidence="3" id="KW-1185">Reference proteome</keyword>
<dbReference type="Pfam" id="PF01841">
    <property type="entry name" value="Transglut_core"/>
    <property type="match status" value="1"/>
</dbReference>
<evidence type="ECO:0000259" key="1">
    <source>
        <dbReference type="SMART" id="SM00460"/>
    </source>
</evidence>
<dbReference type="Gene3D" id="2.60.40.2250">
    <property type="match status" value="1"/>
</dbReference>